<dbReference type="PANTHER" id="PTHR12304">
    <property type="entry name" value="INOSINE-URIDINE PREFERRING NUCLEOSIDE HYDROLASE"/>
    <property type="match status" value="1"/>
</dbReference>
<organism evidence="4 5">
    <name type="scientific">Candidatus Bilamarchaeum dharawalense</name>
    <dbReference type="NCBI Taxonomy" id="2885759"/>
    <lineage>
        <taxon>Archaea</taxon>
        <taxon>Candidatus Micrarchaeota</taxon>
        <taxon>Candidatus Micrarchaeia</taxon>
        <taxon>Candidatus Anstonellales</taxon>
        <taxon>Candidatus Bilamarchaeaceae</taxon>
        <taxon>Candidatus Bilamarchaeum</taxon>
    </lineage>
</organism>
<dbReference type="SUPFAM" id="SSF53590">
    <property type="entry name" value="Nucleoside hydrolase"/>
    <property type="match status" value="1"/>
</dbReference>
<dbReference type="PANTHER" id="PTHR12304:SF4">
    <property type="entry name" value="URIDINE NUCLEOSIDASE"/>
    <property type="match status" value="1"/>
</dbReference>
<dbReference type="AlphaFoldDB" id="A0A5E4LSS2"/>
<dbReference type="Proteomes" id="UP000789941">
    <property type="component" value="Unassembled WGS sequence"/>
</dbReference>
<dbReference type="Pfam" id="PF01156">
    <property type="entry name" value="IU_nuc_hydro"/>
    <property type="match status" value="1"/>
</dbReference>
<dbReference type="Gene3D" id="3.90.245.10">
    <property type="entry name" value="Ribonucleoside hydrolase-like"/>
    <property type="match status" value="1"/>
</dbReference>
<evidence type="ECO:0000313" key="4">
    <source>
        <dbReference type="EMBL" id="VVC03062.1"/>
    </source>
</evidence>
<dbReference type="EC" id="3.2.-.-" evidence="4"/>
<keyword evidence="2 4" id="KW-0326">Glycosidase</keyword>
<dbReference type="InterPro" id="IPR001910">
    <property type="entry name" value="Inosine/uridine_hydrolase_dom"/>
</dbReference>
<dbReference type="GO" id="GO:0008477">
    <property type="term" value="F:purine nucleosidase activity"/>
    <property type="evidence" value="ECO:0007669"/>
    <property type="project" value="TreeGrafter"/>
</dbReference>
<dbReference type="EMBL" id="CABMJJ010000005">
    <property type="protein sequence ID" value="VVC03062.1"/>
    <property type="molecule type" value="Genomic_DNA"/>
</dbReference>
<dbReference type="GO" id="GO:0006152">
    <property type="term" value="P:purine nucleoside catabolic process"/>
    <property type="evidence" value="ECO:0007669"/>
    <property type="project" value="TreeGrafter"/>
</dbReference>
<feature type="domain" description="Inosine/uridine-preferring nucleoside hydrolase" evidence="3">
    <location>
        <begin position="6"/>
        <end position="211"/>
    </location>
</feature>
<proteinExistence type="predicted"/>
<comment type="caution">
    <text evidence="4">The sequence shown here is derived from an EMBL/GenBank/DDBJ whole genome shotgun (WGS) entry which is preliminary data.</text>
</comment>
<protein>
    <submittedName>
        <fullName evidence="4">Pyrimidine-specific ribonucleoside hydrolase RihA</fullName>
        <ecNumber evidence="4">3.2.-.-</ecNumber>
    </submittedName>
</protein>
<dbReference type="GO" id="GO:0005829">
    <property type="term" value="C:cytosol"/>
    <property type="evidence" value="ECO:0007669"/>
    <property type="project" value="TreeGrafter"/>
</dbReference>
<accession>A0A5E4LSS2</accession>
<name>A0A5E4LSS2_9ARCH</name>
<dbReference type="InterPro" id="IPR023186">
    <property type="entry name" value="IUNH"/>
</dbReference>
<evidence type="ECO:0000256" key="2">
    <source>
        <dbReference type="ARBA" id="ARBA00023295"/>
    </source>
</evidence>
<keyword evidence="1 4" id="KW-0378">Hydrolase</keyword>
<sequence>MTKTPVILSTDIGSDIDDALNLQIVALSKTFQLLSVIVTHGVLDIRETLTRKMLHNLGRDDVIVAQGAEQALDPTSYPPTFITGFEAVALSKKERRLPARGIDGVELFIKQVHEFAPIVVSIAPMTTIARALEKDSSLAQKIPHLYVMGGSLESSEHNMVHDLAAAAMVFSSGIPTTVLPLEATQRFYHTELTELDGSKNQKMIARMATALRIHRALDFLVTRRTPEQDQLFAYFKKFSPFHPGARNVRPEDIKYFYTQYEAARVALQTTRLPNDAIRSFEQDLRAMELFLVLRHLLQRESWVDDFNGCHDTLTLALNASTISYSHALFEKAFKAGLEDHMGVYDAYIPYMLEHPERVKVDSCNLSVDKVGKLHRESGASHNLVVDVDHEHFKQFLRQRLRADQTLRNPLRQKR</sequence>
<dbReference type="InterPro" id="IPR036452">
    <property type="entry name" value="Ribo_hydro-like"/>
</dbReference>
<reference evidence="4 5" key="1">
    <citation type="submission" date="2019-08" db="EMBL/GenBank/DDBJ databases">
        <authorList>
            <person name="Vazquez-Campos X."/>
        </authorList>
    </citation>
    <scope>NUCLEOTIDE SEQUENCE [LARGE SCALE GENOMIC DNA]</scope>
    <source>
        <strain evidence="4">LFW-283_2</strain>
    </source>
</reference>
<gene>
    <name evidence="4" type="primary">rihA</name>
    <name evidence="4" type="ORF">LFW2832_00168</name>
</gene>
<evidence type="ECO:0000256" key="1">
    <source>
        <dbReference type="ARBA" id="ARBA00022801"/>
    </source>
</evidence>
<evidence type="ECO:0000313" key="5">
    <source>
        <dbReference type="Proteomes" id="UP000789941"/>
    </source>
</evidence>
<evidence type="ECO:0000259" key="3">
    <source>
        <dbReference type="Pfam" id="PF01156"/>
    </source>
</evidence>